<feature type="compositionally biased region" description="Basic residues" evidence="1">
    <location>
        <begin position="341"/>
        <end position="361"/>
    </location>
</feature>
<dbReference type="InterPro" id="IPR003892">
    <property type="entry name" value="CUE"/>
</dbReference>
<comment type="caution">
    <text evidence="3">The sequence shown here is derived from an EMBL/GenBank/DDBJ whole genome shotgun (WGS) entry which is preliminary data.</text>
</comment>
<proteinExistence type="predicted"/>
<evidence type="ECO:0000313" key="4">
    <source>
        <dbReference type="Proteomes" id="UP000188320"/>
    </source>
</evidence>
<accession>A0A1R1PFU8</accession>
<evidence type="ECO:0000259" key="2">
    <source>
        <dbReference type="PROSITE" id="PS51140"/>
    </source>
</evidence>
<keyword evidence="4" id="KW-1185">Reference proteome</keyword>
<sequence length="361" mass="40259">MDAIPAYFYKLLNAHTKKAGVQSGGYGKPNANLLGGEAQLQHSVDDEKLAQLQEMFGLMTMEQLKEALVNKNGDVGLAALSISELEANIDQNGSMLGDDVDRPLGEEAGFNLDQRRNVFDNDRFDVFNSEDFDESVVLMDKQHRNQQNALANAGVSLRQKTLAAAAAILLDEDEYDDSYDSLDVGAVTVTGDDEEIDEGDQRQQGQKREQEQSHVQQSRQQHEVYLSSLVVSNPDIFLTSQNTRKSKARKELREKTGLTDEQVEGWYKMLMKTPAKLDKIKSEFYLSNPNRENTNKAETDSMQANSGTRTSAAKKTGPAFTAKPEKDIKSTAQRKADQQHKSTRANHNRKAAHSRKYASIQ</sequence>
<dbReference type="Proteomes" id="UP000188320">
    <property type="component" value="Unassembled WGS sequence"/>
</dbReference>
<dbReference type="AlphaFoldDB" id="A0A1R1PFU8"/>
<dbReference type="CDD" id="cd14279">
    <property type="entry name" value="CUE"/>
    <property type="match status" value="1"/>
</dbReference>
<dbReference type="OrthoDB" id="5577209at2759"/>
<feature type="region of interest" description="Disordered" evidence="1">
    <location>
        <begin position="288"/>
        <end position="361"/>
    </location>
</feature>
<gene>
    <name evidence="3" type="ORF">AX774_g6719</name>
</gene>
<evidence type="ECO:0000256" key="1">
    <source>
        <dbReference type="SAM" id="MobiDB-lite"/>
    </source>
</evidence>
<evidence type="ECO:0000313" key="3">
    <source>
        <dbReference type="EMBL" id="OMH79854.1"/>
    </source>
</evidence>
<organism evidence="3 4">
    <name type="scientific">Zancudomyces culisetae</name>
    <name type="common">Gut fungus</name>
    <name type="synonym">Smittium culisetae</name>
    <dbReference type="NCBI Taxonomy" id="1213189"/>
    <lineage>
        <taxon>Eukaryota</taxon>
        <taxon>Fungi</taxon>
        <taxon>Fungi incertae sedis</taxon>
        <taxon>Zoopagomycota</taxon>
        <taxon>Kickxellomycotina</taxon>
        <taxon>Harpellomycetes</taxon>
        <taxon>Harpellales</taxon>
        <taxon>Legeriomycetaceae</taxon>
        <taxon>Zancudomyces</taxon>
    </lineage>
</organism>
<feature type="region of interest" description="Disordered" evidence="1">
    <location>
        <begin position="190"/>
        <end position="221"/>
    </location>
</feature>
<protein>
    <submittedName>
        <fullName evidence="3">CUE domain-containing protein 3</fullName>
    </submittedName>
</protein>
<feature type="compositionally biased region" description="Polar residues" evidence="1">
    <location>
        <begin position="300"/>
        <end position="313"/>
    </location>
</feature>
<feature type="compositionally biased region" description="Basic and acidic residues" evidence="1">
    <location>
        <begin position="323"/>
        <end position="340"/>
    </location>
</feature>
<name>A0A1R1PFU8_ZANCU</name>
<reference evidence="4" key="1">
    <citation type="submission" date="2017-01" db="EMBL/GenBank/DDBJ databases">
        <authorList>
            <person name="Wang Y."/>
            <person name="White M."/>
            <person name="Kvist S."/>
            <person name="Moncalvo J.-M."/>
        </authorList>
    </citation>
    <scope>NUCLEOTIDE SEQUENCE [LARGE SCALE GENOMIC DNA]</scope>
    <source>
        <strain evidence="4">COL-18-3</strain>
    </source>
</reference>
<dbReference type="EMBL" id="LSSK01001383">
    <property type="protein sequence ID" value="OMH79854.1"/>
    <property type="molecule type" value="Genomic_DNA"/>
</dbReference>
<dbReference type="PROSITE" id="PS51140">
    <property type="entry name" value="CUE"/>
    <property type="match status" value="1"/>
</dbReference>
<feature type="domain" description="CUE" evidence="2">
    <location>
        <begin position="44"/>
        <end position="87"/>
    </location>
</feature>
<dbReference type="GO" id="GO:0043130">
    <property type="term" value="F:ubiquitin binding"/>
    <property type="evidence" value="ECO:0007669"/>
    <property type="project" value="InterPro"/>
</dbReference>